<feature type="domain" description="N-acetyltransferase" evidence="1">
    <location>
        <begin position="7"/>
        <end position="151"/>
    </location>
</feature>
<dbReference type="KEGG" id="smav:CFF01_00610"/>
<dbReference type="SUPFAM" id="SSF55729">
    <property type="entry name" value="Acyl-CoA N-acyltransferases (Nat)"/>
    <property type="match status" value="1"/>
</dbReference>
<evidence type="ECO:0000313" key="3">
    <source>
        <dbReference type="Proteomes" id="UP000198233"/>
    </source>
</evidence>
<proteinExistence type="predicted"/>
<reference evidence="2 3" key="1">
    <citation type="submission" date="2017-06" db="EMBL/GenBank/DDBJ databases">
        <title>Complete genome sequence of Shewanella marisflavi EP1 associated with anaerobic 2,4-dinitrotoluene reduction and salt tolerance.</title>
        <authorList>
            <person name="Huang J."/>
        </authorList>
    </citation>
    <scope>NUCLEOTIDE SEQUENCE [LARGE SCALE GENOMIC DNA]</scope>
    <source>
        <strain evidence="2 3">EP1</strain>
    </source>
</reference>
<name>A0AAC9TXE1_9GAMM</name>
<dbReference type="Proteomes" id="UP000198233">
    <property type="component" value="Chromosome"/>
</dbReference>
<evidence type="ECO:0000259" key="1">
    <source>
        <dbReference type="PROSITE" id="PS51186"/>
    </source>
</evidence>
<dbReference type="PANTHER" id="PTHR43617">
    <property type="entry name" value="L-AMINO ACID N-ACETYLTRANSFERASE"/>
    <property type="match status" value="1"/>
</dbReference>
<dbReference type="AlphaFoldDB" id="A0AAC9TXE1"/>
<dbReference type="InterPro" id="IPR050276">
    <property type="entry name" value="MshD_Acetyltransferase"/>
</dbReference>
<dbReference type="InterPro" id="IPR000182">
    <property type="entry name" value="GNAT_dom"/>
</dbReference>
<dbReference type="CDD" id="cd04301">
    <property type="entry name" value="NAT_SF"/>
    <property type="match status" value="1"/>
</dbReference>
<dbReference type="Gene3D" id="3.40.630.30">
    <property type="match status" value="1"/>
</dbReference>
<protein>
    <submittedName>
        <fullName evidence="2">GNAT family N-acetyltransferase</fullName>
    </submittedName>
</protein>
<dbReference type="InterPro" id="IPR016181">
    <property type="entry name" value="Acyl_CoA_acyltransferase"/>
</dbReference>
<gene>
    <name evidence="2" type="ORF">CFF01_00610</name>
</gene>
<dbReference type="RefSeq" id="WP_088903531.1">
    <property type="nucleotide sequence ID" value="NZ_CP022272.1"/>
</dbReference>
<accession>A0AAC9TXE1</accession>
<dbReference type="Pfam" id="PF00583">
    <property type="entry name" value="Acetyltransf_1"/>
    <property type="match status" value="1"/>
</dbReference>
<dbReference type="PROSITE" id="PS51186">
    <property type="entry name" value="GNAT"/>
    <property type="match status" value="1"/>
</dbReference>
<organism evidence="2 3">
    <name type="scientific">Shewanella marisflavi</name>
    <dbReference type="NCBI Taxonomy" id="260364"/>
    <lineage>
        <taxon>Bacteria</taxon>
        <taxon>Pseudomonadati</taxon>
        <taxon>Pseudomonadota</taxon>
        <taxon>Gammaproteobacteria</taxon>
        <taxon>Alteromonadales</taxon>
        <taxon>Shewanellaceae</taxon>
        <taxon>Shewanella</taxon>
    </lineage>
</organism>
<dbReference type="GO" id="GO:0016747">
    <property type="term" value="F:acyltransferase activity, transferring groups other than amino-acyl groups"/>
    <property type="evidence" value="ECO:0007669"/>
    <property type="project" value="InterPro"/>
</dbReference>
<dbReference type="EMBL" id="CP022272">
    <property type="protein sequence ID" value="ASJ95209.1"/>
    <property type="molecule type" value="Genomic_DNA"/>
</dbReference>
<evidence type="ECO:0000313" key="2">
    <source>
        <dbReference type="EMBL" id="ASJ95209.1"/>
    </source>
</evidence>
<sequence length="151" mass="16849">MNNPESIVIQAAAKSQLLPLYRLEQQLFGEHAYPDFFFRQSYDCWPSGLRVACDAQGCVLGYILLARSEQPSCAWILSVAVDSAAQGKGIGKRLIVETLASLPAEVRQVKLTVSPDNPARHLYARLGFVEQGLEVDYFGPHEDRILMILDR</sequence>